<dbReference type="InterPro" id="IPR036366">
    <property type="entry name" value="PGBDSf"/>
</dbReference>
<name>A0A4S8HYL6_9BACT</name>
<feature type="domain" description="L,D-TPase catalytic" evidence="8">
    <location>
        <begin position="330"/>
        <end position="493"/>
    </location>
</feature>
<comment type="caution">
    <text evidence="9">The sequence shown here is derived from an EMBL/GenBank/DDBJ whole genome shotgun (WGS) entry which is preliminary data.</text>
</comment>
<protein>
    <recommendedName>
        <fullName evidence="8">L,D-TPase catalytic domain-containing protein</fullName>
    </recommendedName>
</protein>
<dbReference type="Pfam" id="PF01471">
    <property type="entry name" value="PG_binding_1"/>
    <property type="match status" value="1"/>
</dbReference>
<dbReference type="SUPFAM" id="SSF47090">
    <property type="entry name" value="PGBD-like"/>
    <property type="match status" value="1"/>
</dbReference>
<dbReference type="SUPFAM" id="SSF141523">
    <property type="entry name" value="L,D-transpeptidase catalytic domain-like"/>
    <property type="match status" value="1"/>
</dbReference>
<gene>
    <name evidence="9" type="ORF">FAM09_11195</name>
</gene>
<evidence type="ECO:0000256" key="3">
    <source>
        <dbReference type="ARBA" id="ARBA00022679"/>
    </source>
</evidence>
<accession>A0A4S8HYL6</accession>
<dbReference type="GO" id="GO:0071555">
    <property type="term" value="P:cell wall organization"/>
    <property type="evidence" value="ECO:0007669"/>
    <property type="project" value="UniProtKB-UniRule"/>
</dbReference>
<evidence type="ECO:0000256" key="5">
    <source>
        <dbReference type="ARBA" id="ARBA00022984"/>
    </source>
</evidence>
<feature type="active site" description="Nucleophile" evidence="7">
    <location>
        <position position="466"/>
    </location>
</feature>
<dbReference type="CDD" id="cd16913">
    <property type="entry name" value="YkuD_like"/>
    <property type="match status" value="1"/>
</dbReference>
<evidence type="ECO:0000256" key="4">
    <source>
        <dbReference type="ARBA" id="ARBA00022960"/>
    </source>
</evidence>
<sequence>MKHHIVYIWVVTILFTGCLNNAENTTEEGGEPAKPKNISSRDYNITKANSYSDLFFDSSALVAFIAKNKVPDSIANRMTSFYNARNYQYAWFTSDGFTEEAQAFWNLFDHYLTYSGDTSLANKPLEKQMNRLLGDSFSVSPKDKNYQQTEIQLTESLISYALKNFEKGYVKRKELERFVPYKKADPIQLADSLLSKKHKDNKYFEDINASYKALKDQLQQYVSIHKQGGWPVIPDKARSLKKGASSPQVTLIKKYLAITGDMPGNDTSAVFNDTLAQGITQIQQRFGLKTTGTLSKDLITEMNVPVRDRIEQLLINLGRMRWMPSQSNGTLIIVNIPEFNLHVLENGNKVFDMNVVVGKEGHSTMQFTGTMNQVVFAPYWNIPPRIVTDEILPEIEKDKDYLAKNEMENQGDKDGDGIPEIRQLPGDKNSLGKVKFLFPNSFDIYLHDTPAKSLFSKDKRAFSHGCIRLANAQKMAEYLLRNDPNWNTEKIVEAMNAKEQKSVRLKDKAEVFITYYTAWVDETGHLNFRQDVYEHDKKIREKLF</sequence>
<keyword evidence="4 7" id="KW-0133">Cell shape</keyword>
<dbReference type="Gene3D" id="1.10.101.10">
    <property type="entry name" value="PGBD-like superfamily/PGBD"/>
    <property type="match status" value="1"/>
</dbReference>
<organism evidence="9 10">
    <name type="scientific">Niastella caeni</name>
    <dbReference type="NCBI Taxonomy" id="2569763"/>
    <lineage>
        <taxon>Bacteria</taxon>
        <taxon>Pseudomonadati</taxon>
        <taxon>Bacteroidota</taxon>
        <taxon>Chitinophagia</taxon>
        <taxon>Chitinophagales</taxon>
        <taxon>Chitinophagaceae</taxon>
        <taxon>Niastella</taxon>
    </lineage>
</organism>
<keyword evidence="3" id="KW-0808">Transferase</keyword>
<dbReference type="Pfam" id="PF20142">
    <property type="entry name" value="Scaffold"/>
    <property type="match status" value="1"/>
</dbReference>
<dbReference type="InterPro" id="IPR052905">
    <property type="entry name" value="LD-transpeptidase_YkuD-like"/>
</dbReference>
<dbReference type="InterPro" id="IPR038063">
    <property type="entry name" value="Transpep_catalytic_dom"/>
</dbReference>
<evidence type="ECO:0000259" key="8">
    <source>
        <dbReference type="PROSITE" id="PS52029"/>
    </source>
</evidence>
<dbReference type="OrthoDB" id="9778545at2"/>
<dbReference type="UniPathway" id="UPA00219"/>
<evidence type="ECO:0000256" key="6">
    <source>
        <dbReference type="ARBA" id="ARBA00023316"/>
    </source>
</evidence>
<dbReference type="InterPro" id="IPR045380">
    <property type="entry name" value="LD_TPept_scaffold_dom"/>
</dbReference>
<evidence type="ECO:0000256" key="1">
    <source>
        <dbReference type="ARBA" id="ARBA00004752"/>
    </source>
</evidence>
<reference evidence="9 10" key="1">
    <citation type="submission" date="2019-04" db="EMBL/GenBank/DDBJ databases">
        <title>Niastella caeni sp. nov., isolated from activated sludge.</title>
        <authorList>
            <person name="Sheng M."/>
        </authorList>
    </citation>
    <scope>NUCLEOTIDE SEQUENCE [LARGE SCALE GENOMIC DNA]</scope>
    <source>
        <strain evidence="9 10">HX-2-15</strain>
    </source>
</reference>
<dbReference type="RefSeq" id="WP_136577174.1">
    <property type="nucleotide sequence ID" value="NZ_STFF01000002.1"/>
</dbReference>
<dbReference type="PANTHER" id="PTHR41533:SF2">
    <property type="entry name" value="BLR7131 PROTEIN"/>
    <property type="match status" value="1"/>
</dbReference>
<dbReference type="InterPro" id="IPR002477">
    <property type="entry name" value="Peptidoglycan-bd-like"/>
</dbReference>
<dbReference type="PANTHER" id="PTHR41533">
    <property type="entry name" value="L,D-TRANSPEPTIDASE HI_1667-RELATED"/>
    <property type="match status" value="1"/>
</dbReference>
<dbReference type="GO" id="GO:0009252">
    <property type="term" value="P:peptidoglycan biosynthetic process"/>
    <property type="evidence" value="ECO:0007669"/>
    <property type="project" value="UniProtKB-UniPathway"/>
</dbReference>
<evidence type="ECO:0000313" key="10">
    <source>
        <dbReference type="Proteomes" id="UP000306918"/>
    </source>
</evidence>
<keyword evidence="5 7" id="KW-0573">Peptidoglycan synthesis</keyword>
<dbReference type="InterPro" id="IPR005490">
    <property type="entry name" value="LD_TPept_cat_dom"/>
</dbReference>
<dbReference type="AlphaFoldDB" id="A0A4S8HYL6"/>
<dbReference type="Pfam" id="PF03734">
    <property type="entry name" value="YkuD"/>
    <property type="match status" value="1"/>
</dbReference>
<dbReference type="GO" id="GO:0016740">
    <property type="term" value="F:transferase activity"/>
    <property type="evidence" value="ECO:0007669"/>
    <property type="project" value="UniProtKB-KW"/>
</dbReference>
<evidence type="ECO:0000256" key="2">
    <source>
        <dbReference type="ARBA" id="ARBA00005992"/>
    </source>
</evidence>
<dbReference type="PROSITE" id="PS52029">
    <property type="entry name" value="LD_TPASE"/>
    <property type="match status" value="1"/>
</dbReference>
<dbReference type="Gene3D" id="2.40.440.10">
    <property type="entry name" value="L,D-transpeptidase catalytic domain-like"/>
    <property type="match status" value="1"/>
</dbReference>
<dbReference type="GO" id="GO:0004180">
    <property type="term" value="F:carboxypeptidase activity"/>
    <property type="evidence" value="ECO:0007669"/>
    <property type="project" value="UniProtKB-ARBA"/>
</dbReference>
<feature type="active site" description="Proton donor/acceptor" evidence="7">
    <location>
        <position position="447"/>
    </location>
</feature>
<comment type="pathway">
    <text evidence="1 7">Cell wall biogenesis; peptidoglycan biosynthesis.</text>
</comment>
<dbReference type="PROSITE" id="PS51257">
    <property type="entry name" value="PROKAR_LIPOPROTEIN"/>
    <property type="match status" value="1"/>
</dbReference>
<dbReference type="EMBL" id="STFF01000002">
    <property type="protein sequence ID" value="THU40421.1"/>
    <property type="molecule type" value="Genomic_DNA"/>
</dbReference>
<evidence type="ECO:0000256" key="7">
    <source>
        <dbReference type="PROSITE-ProRule" id="PRU01373"/>
    </source>
</evidence>
<dbReference type="Proteomes" id="UP000306918">
    <property type="component" value="Unassembled WGS sequence"/>
</dbReference>
<comment type="similarity">
    <text evidence="2">Belongs to the YkuD family.</text>
</comment>
<evidence type="ECO:0000313" key="9">
    <source>
        <dbReference type="EMBL" id="THU40421.1"/>
    </source>
</evidence>
<keyword evidence="10" id="KW-1185">Reference proteome</keyword>
<proteinExistence type="inferred from homology"/>
<dbReference type="GO" id="GO:0008360">
    <property type="term" value="P:regulation of cell shape"/>
    <property type="evidence" value="ECO:0007669"/>
    <property type="project" value="UniProtKB-UniRule"/>
</dbReference>
<dbReference type="InterPro" id="IPR036365">
    <property type="entry name" value="PGBD-like_sf"/>
</dbReference>
<keyword evidence="6 7" id="KW-0961">Cell wall biogenesis/degradation</keyword>